<dbReference type="GO" id="GO:0005576">
    <property type="term" value="C:extracellular region"/>
    <property type="evidence" value="ECO:0007669"/>
    <property type="project" value="UniProtKB-SubCell"/>
</dbReference>
<dbReference type="PANTHER" id="PTHR45708:SF18">
    <property type="entry name" value="XYLANASE INHIBITOR PROTEIN 1"/>
    <property type="match status" value="1"/>
</dbReference>
<dbReference type="GO" id="GO:0004857">
    <property type="term" value="F:enzyme inhibitor activity"/>
    <property type="evidence" value="ECO:0007669"/>
    <property type="project" value="UniProtKB-ARBA"/>
</dbReference>
<dbReference type="SUPFAM" id="SSF51445">
    <property type="entry name" value="(Trans)glycosidases"/>
    <property type="match status" value="1"/>
</dbReference>
<dbReference type="Pfam" id="PF00704">
    <property type="entry name" value="Glyco_hydro_18"/>
    <property type="match status" value="1"/>
</dbReference>
<dbReference type="GO" id="GO:0005975">
    <property type="term" value="P:carbohydrate metabolic process"/>
    <property type="evidence" value="ECO:0007669"/>
    <property type="project" value="InterPro"/>
</dbReference>
<evidence type="ECO:0000313" key="9">
    <source>
        <dbReference type="EMBL" id="KAF8713515.1"/>
    </source>
</evidence>
<evidence type="ECO:0000256" key="4">
    <source>
        <dbReference type="ARBA" id="ARBA00022821"/>
    </source>
</evidence>
<dbReference type="GO" id="GO:0050832">
    <property type="term" value="P:defense response to fungus"/>
    <property type="evidence" value="ECO:0007669"/>
    <property type="project" value="UniProtKB-ARBA"/>
</dbReference>
<dbReference type="CDD" id="cd02877">
    <property type="entry name" value="GH18_hevamine_XipI_class_III"/>
    <property type="match status" value="1"/>
</dbReference>
<keyword evidence="3 7" id="KW-0732">Signal</keyword>
<dbReference type="FunFam" id="3.20.20.80:FF:000044">
    <property type="entry name" value="Chitinase III C10701-rice"/>
    <property type="match status" value="1"/>
</dbReference>
<reference evidence="9" key="1">
    <citation type="submission" date="2020-07" db="EMBL/GenBank/DDBJ databases">
        <title>Genome sequence and genetic diversity analysis of an under-domesticated orphan crop, white fonio (Digitaria exilis).</title>
        <authorList>
            <person name="Bennetzen J.L."/>
            <person name="Chen S."/>
            <person name="Ma X."/>
            <person name="Wang X."/>
            <person name="Yssel A.E.J."/>
            <person name="Chaluvadi S.R."/>
            <person name="Johnson M."/>
            <person name="Gangashetty P."/>
            <person name="Hamidou F."/>
            <person name="Sanogo M.D."/>
            <person name="Zwaenepoel A."/>
            <person name="Wallace J."/>
            <person name="Van De Peer Y."/>
            <person name="Van Deynze A."/>
        </authorList>
    </citation>
    <scope>NUCLEOTIDE SEQUENCE</scope>
    <source>
        <tissue evidence="9">Leaves</tissue>
    </source>
</reference>
<keyword evidence="5" id="KW-1015">Disulfide bond</keyword>
<dbReference type="PANTHER" id="PTHR45708">
    <property type="entry name" value="ENDOCHITINASE"/>
    <property type="match status" value="1"/>
</dbReference>
<dbReference type="PROSITE" id="PS51910">
    <property type="entry name" value="GH18_2"/>
    <property type="match status" value="1"/>
</dbReference>
<evidence type="ECO:0000313" key="10">
    <source>
        <dbReference type="Proteomes" id="UP000636709"/>
    </source>
</evidence>
<feature type="signal peptide" evidence="7">
    <location>
        <begin position="1"/>
        <end position="28"/>
    </location>
</feature>
<organism evidence="9 10">
    <name type="scientific">Digitaria exilis</name>
    <dbReference type="NCBI Taxonomy" id="1010633"/>
    <lineage>
        <taxon>Eukaryota</taxon>
        <taxon>Viridiplantae</taxon>
        <taxon>Streptophyta</taxon>
        <taxon>Embryophyta</taxon>
        <taxon>Tracheophyta</taxon>
        <taxon>Spermatophyta</taxon>
        <taxon>Magnoliopsida</taxon>
        <taxon>Liliopsida</taxon>
        <taxon>Poales</taxon>
        <taxon>Poaceae</taxon>
        <taxon>PACMAD clade</taxon>
        <taxon>Panicoideae</taxon>
        <taxon>Panicodae</taxon>
        <taxon>Paniceae</taxon>
        <taxon>Anthephorinae</taxon>
        <taxon>Digitaria</taxon>
    </lineage>
</organism>
<dbReference type="InterPro" id="IPR045321">
    <property type="entry name" value="Cts1-like"/>
</dbReference>
<accession>A0A835C445</accession>
<gene>
    <name evidence="9" type="ORF">HU200_028298</name>
</gene>
<evidence type="ECO:0000256" key="6">
    <source>
        <dbReference type="ARBA" id="ARBA00061481"/>
    </source>
</evidence>
<sequence length="296" mass="32700">MASSRRLIAASLLALTAIFFLLAGPAAATGKTGQVTVFWGRNKAEGSLRQACDTGTYTFVIISFLNVFGHGKTSLDLSGHPIGPIGADVKHCQSKNILVFLSIGGLGDQYSLPSSQAATDLADYLWFAYLAGHRADVRRPFGGDVELDGIDLFVDHGSPEYYDVLVSRLWSYNKGFRARTPAQLSATVRCRYPDPRLKKALDTGVITRINVRFYGDGYCAVYWEMEWDKWTAAYPNSGIYVGLPASEKTVGYVHPKNLYYGVIPVVQKAANYGGIMIWERYADKQSNYSSYAIRWA</sequence>
<evidence type="ECO:0000256" key="2">
    <source>
        <dbReference type="ARBA" id="ARBA00022525"/>
    </source>
</evidence>
<comment type="caution">
    <text evidence="9">The sequence shown here is derived from an EMBL/GenBank/DDBJ whole genome shotgun (WGS) entry which is preliminary data.</text>
</comment>
<dbReference type="GO" id="GO:0004568">
    <property type="term" value="F:chitinase activity"/>
    <property type="evidence" value="ECO:0007669"/>
    <property type="project" value="TreeGrafter"/>
</dbReference>
<dbReference type="OrthoDB" id="6020543at2759"/>
<evidence type="ECO:0000256" key="3">
    <source>
        <dbReference type="ARBA" id="ARBA00022729"/>
    </source>
</evidence>
<comment type="subcellular location">
    <subcellularLocation>
        <location evidence="1">Secreted</location>
    </subcellularLocation>
</comment>
<keyword evidence="4" id="KW-0611">Plant defense</keyword>
<evidence type="ECO:0000256" key="7">
    <source>
        <dbReference type="SAM" id="SignalP"/>
    </source>
</evidence>
<dbReference type="Proteomes" id="UP000636709">
    <property type="component" value="Unassembled WGS sequence"/>
</dbReference>
<keyword evidence="2" id="KW-0964">Secreted</keyword>
<dbReference type="Gene3D" id="3.20.20.80">
    <property type="entry name" value="Glycosidases"/>
    <property type="match status" value="1"/>
</dbReference>
<dbReference type="InterPro" id="IPR017853">
    <property type="entry name" value="GH"/>
</dbReference>
<dbReference type="EMBL" id="JACEFO010001741">
    <property type="protein sequence ID" value="KAF8713515.1"/>
    <property type="molecule type" value="Genomic_DNA"/>
</dbReference>
<evidence type="ECO:0000256" key="1">
    <source>
        <dbReference type="ARBA" id="ARBA00004613"/>
    </source>
</evidence>
<proteinExistence type="inferred from homology"/>
<name>A0A835C445_9POAL</name>
<dbReference type="AlphaFoldDB" id="A0A835C445"/>
<evidence type="ECO:0000259" key="8">
    <source>
        <dbReference type="PROSITE" id="PS51910"/>
    </source>
</evidence>
<comment type="similarity">
    <text evidence="6">Belongs to the glycosyl hydrolase 18 family. Xylanase inhibitor subfamily.</text>
</comment>
<feature type="chain" id="PRO_5032452474" description="GH18 domain-containing protein" evidence="7">
    <location>
        <begin position="29"/>
        <end position="296"/>
    </location>
</feature>
<dbReference type="InterPro" id="IPR050542">
    <property type="entry name" value="Glycosyl_Hydrlase18_Chitinase"/>
</dbReference>
<protein>
    <recommendedName>
        <fullName evidence="8">GH18 domain-containing protein</fullName>
    </recommendedName>
</protein>
<keyword evidence="10" id="KW-1185">Reference proteome</keyword>
<feature type="domain" description="GH18" evidence="8">
    <location>
        <begin position="33"/>
        <end position="296"/>
    </location>
</feature>
<dbReference type="InterPro" id="IPR001223">
    <property type="entry name" value="Glyco_hydro18_cat"/>
</dbReference>
<evidence type="ECO:0000256" key="5">
    <source>
        <dbReference type="ARBA" id="ARBA00023157"/>
    </source>
</evidence>